<evidence type="ECO:0000256" key="4">
    <source>
        <dbReference type="ARBA" id="ARBA00011529"/>
    </source>
</evidence>
<dbReference type="AlphaFoldDB" id="A0A1M7T4P4"/>
<gene>
    <name evidence="12" type="ORF">SAMN02745215_01550</name>
</gene>
<keyword evidence="8" id="KW-0449">Lipoprotein</keyword>
<dbReference type="GO" id="GO:0006817">
    <property type="term" value="P:phosphate ion transport"/>
    <property type="evidence" value="ECO:0007669"/>
    <property type="project" value="UniProtKB-KW"/>
</dbReference>
<keyword evidence="13" id="KW-1185">Reference proteome</keyword>
<dbReference type="InterPro" id="IPR050811">
    <property type="entry name" value="Phosphate_ABC_transporter"/>
</dbReference>
<name>A0A1M7T4P4_9FIRM</name>
<evidence type="ECO:0000256" key="3">
    <source>
        <dbReference type="ARBA" id="ARBA00008725"/>
    </source>
</evidence>
<evidence type="ECO:0000256" key="10">
    <source>
        <dbReference type="SAM" id="SignalP"/>
    </source>
</evidence>
<organism evidence="12 13">
    <name type="scientific">Desulfitobacterium chlororespirans DSM 11544</name>
    <dbReference type="NCBI Taxonomy" id="1121395"/>
    <lineage>
        <taxon>Bacteria</taxon>
        <taxon>Bacillati</taxon>
        <taxon>Bacillota</taxon>
        <taxon>Clostridia</taxon>
        <taxon>Eubacteriales</taxon>
        <taxon>Desulfitobacteriaceae</taxon>
        <taxon>Desulfitobacterium</taxon>
    </lineage>
</organism>
<evidence type="ECO:0000256" key="9">
    <source>
        <dbReference type="SAM" id="MobiDB-lite"/>
    </source>
</evidence>
<keyword evidence="5" id="KW-0592">Phosphate transport</keyword>
<evidence type="ECO:0000313" key="13">
    <source>
        <dbReference type="Proteomes" id="UP000184010"/>
    </source>
</evidence>
<evidence type="ECO:0000256" key="5">
    <source>
        <dbReference type="ARBA" id="ARBA00022592"/>
    </source>
</evidence>
<proteinExistence type="inferred from homology"/>
<protein>
    <submittedName>
        <fullName evidence="12">Phosphate transport system substrate-binding protein</fullName>
    </submittedName>
</protein>
<comment type="similarity">
    <text evidence="3">Belongs to the PstS family.</text>
</comment>
<keyword evidence="5" id="KW-0813">Transport</keyword>
<evidence type="ECO:0000256" key="8">
    <source>
        <dbReference type="ARBA" id="ARBA00023288"/>
    </source>
</evidence>
<evidence type="ECO:0000256" key="2">
    <source>
        <dbReference type="ARBA" id="ARBA00004193"/>
    </source>
</evidence>
<feature type="chain" id="PRO_5012093812" evidence="10">
    <location>
        <begin position="31"/>
        <end position="360"/>
    </location>
</feature>
<feature type="compositionally biased region" description="Polar residues" evidence="9">
    <location>
        <begin position="35"/>
        <end position="51"/>
    </location>
</feature>
<reference evidence="13" key="1">
    <citation type="submission" date="2016-12" db="EMBL/GenBank/DDBJ databases">
        <authorList>
            <person name="Varghese N."/>
            <person name="Submissions S."/>
        </authorList>
    </citation>
    <scope>NUCLEOTIDE SEQUENCE [LARGE SCALE GENOMIC DNA]</scope>
    <source>
        <strain evidence="13">DSM 11544</strain>
    </source>
</reference>
<keyword evidence="6 10" id="KW-0732">Signal</keyword>
<dbReference type="Gene3D" id="3.40.190.10">
    <property type="entry name" value="Periplasmic binding protein-like II"/>
    <property type="match status" value="2"/>
</dbReference>
<dbReference type="PANTHER" id="PTHR30570:SF1">
    <property type="entry name" value="PHOSPHATE-BINDING PROTEIN PSTS"/>
    <property type="match status" value="1"/>
</dbReference>
<evidence type="ECO:0000256" key="6">
    <source>
        <dbReference type="ARBA" id="ARBA00022729"/>
    </source>
</evidence>
<comment type="function">
    <text evidence="1">Part of the ABC transporter complex PstSACB involved in phosphate import.</text>
</comment>
<dbReference type="Proteomes" id="UP000184010">
    <property type="component" value="Unassembled WGS sequence"/>
</dbReference>
<feature type="signal peptide" evidence="10">
    <location>
        <begin position="1"/>
        <end position="30"/>
    </location>
</feature>
<feature type="domain" description="PBP" evidence="11">
    <location>
        <begin position="120"/>
        <end position="323"/>
    </location>
</feature>
<dbReference type="PROSITE" id="PS51257">
    <property type="entry name" value="PROKAR_LIPOPROTEIN"/>
    <property type="match status" value="1"/>
</dbReference>
<evidence type="ECO:0000256" key="1">
    <source>
        <dbReference type="ARBA" id="ARBA00002841"/>
    </source>
</evidence>
<dbReference type="SUPFAM" id="SSF53850">
    <property type="entry name" value="Periplasmic binding protein-like II"/>
    <property type="match status" value="1"/>
</dbReference>
<dbReference type="PANTHER" id="PTHR30570">
    <property type="entry name" value="PERIPLASMIC PHOSPHATE BINDING COMPONENT OF PHOSPHATE ABC TRANSPORTER"/>
    <property type="match status" value="1"/>
</dbReference>
<comment type="subunit">
    <text evidence="4">The complex is composed of two ATP-binding proteins (PstB), two transmembrane proteins (PstC and PstA) and a solute-binding protein (PstS).</text>
</comment>
<keyword evidence="7" id="KW-0564">Palmitate</keyword>
<comment type="subcellular location">
    <subcellularLocation>
        <location evidence="2">Cell membrane</location>
        <topology evidence="2">Lipid-anchor</topology>
    </subcellularLocation>
</comment>
<dbReference type="STRING" id="1121395.SAMN02745215_01550"/>
<evidence type="ECO:0000313" key="12">
    <source>
        <dbReference type="EMBL" id="SHN65667.1"/>
    </source>
</evidence>
<dbReference type="RefSeq" id="WP_084078491.1">
    <property type="nucleotide sequence ID" value="NZ_FRDN01000005.1"/>
</dbReference>
<dbReference type="EMBL" id="FRDN01000005">
    <property type="protein sequence ID" value="SHN65667.1"/>
    <property type="molecule type" value="Genomic_DNA"/>
</dbReference>
<feature type="region of interest" description="Disordered" evidence="9">
    <location>
        <begin position="35"/>
        <end position="65"/>
    </location>
</feature>
<evidence type="ECO:0000256" key="7">
    <source>
        <dbReference type="ARBA" id="ARBA00023139"/>
    </source>
</evidence>
<accession>A0A1M7T4P4</accession>
<dbReference type="Pfam" id="PF12849">
    <property type="entry name" value="PBP_like_2"/>
    <property type="match status" value="1"/>
</dbReference>
<sequence>MRIGIIKHRRIIKRIAAGLVLAMIPLLVQGCTKTETTRGAETPQSTEVTETSADHKTVTSTVTPTPSEDAAAIGITAENYPRIDGSTSTLPLVQGIYRRMFLPVDGGGDGWPGLPQQASKTMKSYEMLIAGDVDLILVPDPSQKIEKMTESSGKELEYIPIGAEALVFVTHKDNTVTNITASQIQRIYSDMSIKDWEELGGRKGRIVPICRNADSGSQAQLENLVLMGRKINPAIEENYMERDMNGILEMVEDYRYFAREGEERAYSLGYSLYYYIQISESVNGRRGIKALSYNGIAPTPETIVSKEYPLAINYYAVVRKDLPADHPARKIADWLTTTEGQWLVAMTGLGALQTLYESPQ</sequence>
<evidence type="ECO:0000259" key="11">
    <source>
        <dbReference type="Pfam" id="PF12849"/>
    </source>
</evidence>
<dbReference type="GO" id="GO:0005886">
    <property type="term" value="C:plasma membrane"/>
    <property type="evidence" value="ECO:0007669"/>
    <property type="project" value="UniProtKB-SubCell"/>
</dbReference>
<dbReference type="InterPro" id="IPR024370">
    <property type="entry name" value="PBP_domain"/>
</dbReference>